<dbReference type="InterPro" id="IPR029063">
    <property type="entry name" value="SAM-dependent_MTases_sf"/>
</dbReference>
<organism evidence="1 2">
    <name type="scientific">Coleofasciculus chthonoplastes PCC 7420</name>
    <dbReference type="NCBI Taxonomy" id="118168"/>
    <lineage>
        <taxon>Bacteria</taxon>
        <taxon>Bacillati</taxon>
        <taxon>Cyanobacteriota</taxon>
        <taxon>Cyanophyceae</taxon>
        <taxon>Coleofasciculales</taxon>
        <taxon>Coleofasciculaceae</taxon>
        <taxon>Coleofasciculus</taxon>
    </lineage>
</organism>
<dbReference type="SUPFAM" id="SSF53335">
    <property type="entry name" value="S-adenosyl-L-methionine-dependent methyltransferases"/>
    <property type="match status" value="1"/>
</dbReference>
<protein>
    <submittedName>
        <fullName evidence="1">Uncharacterized protein</fullName>
    </submittedName>
</protein>
<evidence type="ECO:0000313" key="2">
    <source>
        <dbReference type="Proteomes" id="UP000003835"/>
    </source>
</evidence>
<gene>
    <name evidence="1" type="ORF">MC7420_4202</name>
</gene>
<keyword evidence="2" id="KW-1185">Reference proteome</keyword>
<sequence length="63" mass="7157">MGTKRLHPRLCCSFLHNQHRLCYRESCGGEEAEGRKILELGCGWGAMLKKIHKQTSHADTLYG</sequence>
<evidence type="ECO:0000313" key="1">
    <source>
        <dbReference type="EMBL" id="EDX74217.1"/>
    </source>
</evidence>
<reference evidence="1 2" key="1">
    <citation type="submission" date="2008-07" db="EMBL/GenBank/DDBJ databases">
        <authorList>
            <person name="Tandeau de Marsac N."/>
            <person name="Ferriera S."/>
            <person name="Johnson J."/>
            <person name="Kravitz S."/>
            <person name="Beeson K."/>
            <person name="Sutton G."/>
            <person name="Rogers Y.-H."/>
            <person name="Friedman R."/>
            <person name="Frazier M."/>
            <person name="Venter J.C."/>
        </authorList>
    </citation>
    <scope>NUCLEOTIDE SEQUENCE [LARGE SCALE GENOMIC DNA]</scope>
    <source>
        <strain evidence="1 2">PCC 7420</strain>
    </source>
</reference>
<dbReference type="Proteomes" id="UP000003835">
    <property type="component" value="Unassembled WGS sequence"/>
</dbReference>
<accession>B4VV47</accession>
<dbReference type="EMBL" id="DS989854">
    <property type="protein sequence ID" value="EDX74217.1"/>
    <property type="molecule type" value="Genomic_DNA"/>
</dbReference>
<dbReference type="HOGENOM" id="CLU_2878094_0_0_3"/>
<proteinExistence type="predicted"/>
<dbReference type="AlphaFoldDB" id="B4VV47"/>
<name>B4VV47_9CYAN</name>